<evidence type="ECO:0000256" key="6">
    <source>
        <dbReference type="ARBA" id="ARBA00023125"/>
    </source>
</evidence>
<dbReference type="EMBL" id="KZ305035">
    <property type="protein sequence ID" value="PIA43999.1"/>
    <property type="molecule type" value="Genomic_DNA"/>
</dbReference>
<dbReference type="Pfam" id="PF03110">
    <property type="entry name" value="SBP"/>
    <property type="match status" value="1"/>
</dbReference>
<dbReference type="SUPFAM" id="SSF103612">
    <property type="entry name" value="SBT domain"/>
    <property type="match status" value="1"/>
</dbReference>
<keyword evidence="13" id="KW-1185">Reference proteome</keyword>
<dbReference type="OrthoDB" id="514967at2759"/>
<dbReference type="PROSITE" id="PS51141">
    <property type="entry name" value="ZF_SBP"/>
    <property type="match status" value="1"/>
</dbReference>
<keyword evidence="8" id="KW-0539">Nucleus</keyword>
<feature type="region of interest" description="Disordered" evidence="10">
    <location>
        <begin position="23"/>
        <end position="121"/>
    </location>
</feature>
<sequence length="472" mass="51971">MDWNIKTPSQWEWDNPMIFNGKMSETPKQVQPTGWEIEGNGGIDNASFSSGGGGSSGSDVGNASSSKSSISVSVDSSSKGETRIPKFMLETTNGRRTQDLGKGKELGRVEESGTSPTLGVSVGSGEQLIGLKLGKRTYFEDICGGDSVKSSSSYSPSPTSSTTAGKRSRASYQSTQTPRCQVEGCNLDLTSAKDYHRRHRVCESHSKCPKVVVAGLERRFCQQCSRFHDLLEFDEKKRSCRRRLSDHNARRRKPQNDAIQFSSSRLSSSFYDARQQMSVLFNSAPLAHTRISATRETTYCIKPEAKESVLRSVKAGMVNEQLNLSNNALPNGITTMRRDSDRLSLMQFKSTNADVLSQGLETPMVALNLDATPEFGRALSLLSNNPWRSGNPEPTSLDQLIHANHGSLTHPAMQAVPQGWPLGLSEYWQAEDQPPNSQVHPLASQVNSSSQFQEFQLFKAPYESGYYSNQMN</sequence>
<evidence type="ECO:0000256" key="3">
    <source>
        <dbReference type="ARBA" id="ARBA00022771"/>
    </source>
</evidence>
<feature type="compositionally biased region" description="Low complexity" evidence="10">
    <location>
        <begin position="150"/>
        <end position="163"/>
    </location>
</feature>
<reference evidence="12 13" key="1">
    <citation type="submission" date="2017-09" db="EMBL/GenBank/DDBJ databases">
        <title>WGS assembly of Aquilegia coerulea Goldsmith.</title>
        <authorList>
            <person name="Hodges S."/>
            <person name="Kramer E."/>
            <person name="Nordborg M."/>
            <person name="Tomkins J."/>
            <person name="Borevitz J."/>
            <person name="Derieg N."/>
            <person name="Yan J."/>
            <person name="Mihaltcheva S."/>
            <person name="Hayes R.D."/>
            <person name="Rokhsar D."/>
        </authorList>
    </citation>
    <scope>NUCLEOTIDE SEQUENCE [LARGE SCALE GENOMIC DNA]</scope>
    <source>
        <strain evidence="13">cv. Goldsmith</strain>
    </source>
</reference>
<feature type="domain" description="SBP-type" evidence="11">
    <location>
        <begin position="177"/>
        <end position="254"/>
    </location>
</feature>
<dbReference type="GO" id="GO:0008270">
    <property type="term" value="F:zinc ion binding"/>
    <property type="evidence" value="ECO:0007669"/>
    <property type="project" value="UniProtKB-KW"/>
</dbReference>
<evidence type="ECO:0000313" key="13">
    <source>
        <dbReference type="Proteomes" id="UP000230069"/>
    </source>
</evidence>
<keyword evidence="2" id="KW-0479">Metal-binding</keyword>
<evidence type="ECO:0000256" key="2">
    <source>
        <dbReference type="ARBA" id="ARBA00022723"/>
    </source>
</evidence>
<organism evidence="12 13">
    <name type="scientific">Aquilegia coerulea</name>
    <name type="common">Rocky mountain columbine</name>
    <dbReference type="NCBI Taxonomy" id="218851"/>
    <lineage>
        <taxon>Eukaryota</taxon>
        <taxon>Viridiplantae</taxon>
        <taxon>Streptophyta</taxon>
        <taxon>Embryophyta</taxon>
        <taxon>Tracheophyta</taxon>
        <taxon>Spermatophyta</taxon>
        <taxon>Magnoliopsida</taxon>
        <taxon>Ranunculales</taxon>
        <taxon>Ranunculaceae</taxon>
        <taxon>Thalictroideae</taxon>
        <taxon>Aquilegia</taxon>
    </lineage>
</organism>
<dbReference type="Gene3D" id="4.10.1100.10">
    <property type="entry name" value="Transcription factor, SBP-box domain"/>
    <property type="match status" value="1"/>
</dbReference>
<evidence type="ECO:0000256" key="10">
    <source>
        <dbReference type="SAM" id="MobiDB-lite"/>
    </source>
</evidence>
<protein>
    <recommendedName>
        <fullName evidence="11">SBP-type domain-containing protein</fullName>
    </recommendedName>
</protein>
<dbReference type="GO" id="GO:0003677">
    <property type="term" value="F:DNA binding"/>
    <property type="evidence" value="ECO:0007669"/>
    <property type="project" value="UniProtKB-KW"/>
</dbReference>
<dbReference type="STRING" id="218851.A0A2G5DKF8"/>
<dbReference type="InParanoid" id="A0A2G5DKF8"/>
<keyword evidence="7" id="KW-0804">Transcription</keyword>
<dbReference type="FunFam" id="4.10.1100.10:FF:000001">
    <property type="entry name" value="Squamosa promoter-binding-like protein 14"/>
    <property type="match status" value="1"/>
</dbReference>
<feature type="compositionally biased region" description="Low complexity" evidence="10">
    <location>
        <begin position="57"/>
        <end position="77"/>
    </location>
</feature>
<feature type="region of interest" description="Disordered" evidence="10">
    <location>
        <begin position="147"/>
        <end position="175"/>
    </location>
</feature>
<evidence type="ECO:0000313" key="12">
    <source>
        <dbReference type="EMBL" id="PIA43999.1"/>
    </source>
</evidence>
<proteinExistence type="predicted"/>
<evidence type="ECO:0000256" key="1">
    <source>
        <dbReference type="ARBA" id="ARBA00004123"/>
    </source>
</evidence>
<evidence type="ECO:0000256" key="4">
    <source>
        <dbReference type="ARBA" id="ARBA00022833"/>
    </source>
</evidence>
<dbReference type="PANTHER" id="PTHR31251:SF74">
    <property type="entry name" value="SQUAMOSA PROMOTER-BINDING-LIKE PROTEIN 2"/>
    <property type="match status" value="1"/>
</dbReference>
<evidence type="ECO:0000256" key="7">
    <source>
        <dbReference type="ARBA" id="ARBA00023163"/>
    </source>
</evidence>
<dbReference type="AlphaFoldDB" id="A0A2G5DKF8"/>
<evidence type="ECO:0000256" key="9">
    <source>
        <dbReference type="PROSITE-ProRule" id="PRU00470"/>
    </source>
</evidence>
<dbReference type="FunCoup" id="A0A2G5DKF8">
    <property type="interactions" value="505"/>
</dbReference>
<feature type="compositionally biased region" description="Basic and acidic residues" evidence="10">
    <location>
        <begin position="96"/>
        <end position="111"/>
    </location>
</feature>
<accession>A0A2G5DKF8</accession>
<dbReference type="PANTHER" id="PTHR31251">
    <property type="entry name" value="SQUAMOSA PROMOTER-BINDING-LIKE PROTEIN 4"/>
    <property type="match status" value="1"/>
</dbReference>
<dbReference type="InterPro" id="IPR004333">
    <property type="entry name" value="SBP_dom"/>
</dbReference>
<gene>
    <name evidence="12" type="ORF">AQUCO_01800218v1</name>
</gene>
<keyword evidence="6" id="KW-0238">DNA-binding</keyword>
<evidence type="ECO:0000256" key="5">
    <source>
        <dbReference type="ARBA" id="ARBA00023015"/>
    </source>
</evidence>
<dbReference type="InterPro" id="IPR044817">
    <property type="entry name" value="SBP-like"/>
</dbReference>
<evidence type="ECO:0000256" key="8">
    <source>
        <dbReference type="ARBA" id="ARBA00023242"/>
    </source>
</evidence>
<keyword evidence="5" id="KW-0805">Transcription regulation</keyword>
<dbReference type="InterPro" id="IPR036893">
    <property type="entry name" value="SBP_sf"/>
</dbReference>
<evidence type="ECO:0000259" key="11">
    <source>
        <dbReference type="PROSITE" id="PS51141"/>
    </source>
</evidence>
<dbReference type="Proteomes" id="UP000230069">
    <property type="component" value="Unassembled WGS sequence"/>
</dbReference>
<keyword evidence="4" id="KW-0862">Zinc</keyword>
<dbReference type="GO" id="GO:0005634">
    <property type="term" value="C:nucleus"/>
    <property type="evidence" value="ECO:0007669"/>
    <property type="project" value="UniProtKB-SubCell"/>
</dbReference>
<name>A0A2G5DKF8_AQUCA</name>
<keyword evidence="3 9" id="KW-0863">Zinc-finger</keyword>
<comment type="subcellular location">
    <subcellularLocation>
        <location evidence="1">Nucleus</location>
    </subcellularLocation>
</comment>